<sequence>MENKQHYYTGIGVILFMAVLPSTGWSAQAMTEGSLALQTALLNNALPSIIQKAQQDALKPEEERWRAQRLMSDRNLREIQISMLADGALSPYEEAKKTSVLDVREKKKATMKPHDVPSDRYVIYEFESPNIKRYNVTIK</sequence>
<evidence type="ECO:0000313" key="2">
    <source>
        <dbReference type="EMBL" id="KXZ70106.1"/>
    </source>
</evidence>
<reference evidence="2 3" key="1">
    <citation type="journal article" date="2016" name="Sci. Rep.">
        <title>Genomic and phenotypic characterization of the species Acinetobacter venetianus.</title>
        <authorList>
            <person name="Fondi M."/>
            <person name="Maida I."/>
            <person name="Perrin E."/>
            <person name="Orlandini V."/>
            <person name="La Torre L."/>
            <person name="Bosi E."/>
            <person name="Negroni A."/>
            <person name="Zanaroli G."/>
            <person name="Fava F."/>
            <person name="Decorosi F."/>
            <person name="Giovannetti L."/>
            <person name="Viti C."/>
            <person name="Vaneechoutte M."/>
            <person name="Dijkshoorn L."/>
            <person name="Fani R."/>
        </authorList>
    </citation>
    <scope>NUCLEOTIDE SEQUENCE [LARGE SCALE GENOMIC DNA]</scope>
    <source>
        <strain evidence="2 3">LUH13518</strain>
    </source>
</reference>
<feature type="transmembrane region" description="Helical" evidence="1">
    <location>
        <begin position="7"/>
        <end position="27"/>
    </location>
</feature>
<dbReference type="Proteomes" id="UP000075544">
    <property type="component" value="Unassembled WGS sequence"/>
</dbReference>
<dbReference type="AlphaFoldDB" id="A0A150HTH1"/>
<dbReference type="RefSeq" id="WP_019384773.1">
    <property type="nucleotide sequence ID" value="NZ_JRHX01000062.1"/>
</dbReference>
<keyword evidence="1" id="KW-0472">Membrane</keyword>
<dbReference type="EMBL" id="JRHX01000062">
    <property type="protein sequence ID" value="KXZ70106.1"/>
    <property type="molecule type" value="Genomic_DNA"/>
</dbReference>
<protein>
    <submittedName>
        <fullName evidence="2">Uncharacterized protein</fullName>
    </submittedName>
</protein>
<evidence type="ECO:0000256" key="1">
    <source>
        <dbReference type="SAM" id="Phobius"/>
    </source>
</evidence>
<dbReference type="PATRIC" id="fig|52133.19.peg.2121"/>
<evidence type="ECO:0000313" key="3">
    <source>
        <dbReference type="Proteomes" id="UP000075544"/>
    </source>
</evidence>
<accession>A0A150HTH1</accession>
<organism evidence="2 3">
    <name type="scientific">Acinetobacter venetianus</name>
    <dbReference type="NCBI Taxonomy" id="52133"/>
    <lineage>
        <taxon>Bacteria</taxon>
        <taxon>Pseudomonadati</taxon>
        <taxon>Pseudomonadota</taxon>
        <taxon>Gammaproteobacteria</taxon>
        <taxon>Moraxellales</taxon>
        <taxon>Moraxellaceae</taxon>
        <taxon>Acinetobacter</taxon>
    </lineage>
</organism>
<keyword evidence="1" id="KW-0812">Transmembrane</keyword>
<gene>
    <name evidence="2" type="ORF">AVENLUH13518_02088</name>
</gene>
<name>A0A150HTH1_9GAMM</name>
<keyword evidence="1" id="KW-1133">Transmembrane helix</keyword>
<proteinExistence type="predicted"/>
<comment type="caution">
    <text evidence="2">The sequence shown here is derived from an EMBL/GenBank/DDBJ whole genome shotgun (WGS) entry which is preliminary data.</text>
</comment>